<dbReference type="Pfam" id="PF05685">
    <property type="entry name" value="Uma2"/>
    <property type="match status" value="1"/>
</dbReference>
<accession>A0A926ZFW4</accession>
<dbReference type="CDD" id="cd06260">
    <property type="entry name" value="DUF820-like"/>
    <property type="match status" value="1"/>
</dbReference>
<dbReference type="EMBL" id="JACJPW010000009">
    <property type="protein sequence ID" value="MBD2180517.1"/>
    <property type="molecule type" value="Genomic_DNA"/>
</dbReference>
<dbReference type="PANTHER" id="PTHR34107">
    <property type="entry name" value="SLL0198 PROTEIN-RELATED"/>
    <property type="match status" value="1"/>
</dbReference>
<dbReference type="SUPFAM" id="SSF52980">
    <property type="entry name" value="Restriction endonuclease-like"/>
    <property type="match status" value="1"/>
</dbReference>
<gene>
    <name evidence="2" type="ORF">H6G03_05255</name>
</gene>
<dbReference type="RefSeq" id="WP_190462797.1">
    <property type="nucleotide sequence ID" value="NZ_JACJPW010000009.1"/>
</dbReference>
<evidence type="ECO:0000313" key="3">
    <source>
        <dbReference type="Proteomes" id="UP000641646"/>
    </source>
</evidence>
<keyword evidence="2" id="KW-0378">Hydrolase</keyword>
<keyword evidence="2" id="KW-0255">Endonuclease</keyword>
<dbReference type="Gene3D" id="3.90.1570.10">
    <property type="entry name" value="tt1808, chain A"/>
    <property type="match status" value="1"/>
</dbReference>
<reference evidence="2" key="1">
    <citation type="journal article" date="2015" name="ISME J.">
        <title>Draft Genome Sequence of Streptomyces incarnatus NRRL8089, which Produces the Nucleoside Antibiotic Sinefungin.</title>
        <authorList>
            <person name="Oshima K."/>
            <person name="Hattori M."/>
            <person name="Shimizu H."/>
            <person name="Fukuda K."/>
            <person name="Nemoto M."/>
            <person name="Inagaki K."/>
            <person name="Tamura T."/>
        </authorList>
    </citation>
    <scope>NUCLEOTIDE SEQUENCE</scope>
    <source>
        <strain evidence="2">FACHB-1375</strain>
    </source>
</reference>
<evidence type="ECO:0000313" key="2">
    <source>
        <dbReference type="EMBL" id="MBD2180517.1"/>
    </source>
</evidence>
<keyword evidence="2" id="KW-0540">Nuclease</keyword>
<protein>
    <submittedName>
        <fullName evidence="2">Uma2 family endonuclease</fullName>
    </submittedName>
</protein>
<dbReference type="InterPro" id="IPR012296">
    <property type="entry name" value="Nuclease_put_TT1808"/>
</dbReference>
<evidence type="ECO:0000259" key="1">
    <source>
        <dbReference type="Pfam" id="PF05685"/>
    </source>
</evidence>
<reference evidence="2" key="2">
    <citation type="submission" date="2020-08" db="EMBL/GenBank/DDBJ databases">
        <authorList>
            <person name="Chen M."/>
            <person name="Teng W."/>
            <person name="Zhao L."/>
            <person name="Hu C."/>
            <person name="Zhou Y."/>
            <person name="Han B."/>
            <person name="Song L."/>
            <person name="Shu W."/>
        </authorList>
    </citation>
    <scope>NUCLEOTIDE SEQUENCE</scope>
    <source>
        <strain evidence="2">FACHB-1375</strain>
    </source>
</reference>
<dbReference type="AlphaFoldDB" id="A0A926ZFW4"/>
<proteinExistence type="predicted"/>
<feature type="domain" description="Putative restriction endonuclease" evidence="1">
    <location>
        <begin position="18"/>
        <end position="203"/>
    </location>
</feature>
<sequence length="211" mass="24346">MVQEITQIETESKLMTLDEFLDWYPEDGNGIFELHNGVIVEMQPTGTHERVTSELAAESLIEIRRLKLPYFVARQCVLRPTDSDNSGYRPDAIVLDEKALENEPLWKKRSLITKGESTRLVIEVVSTNWQDDYLMKLGEYEKFGIPEYWIVDYLGLGGRRYIGNPKQPTISVYQMVDGEYMVNQFRGSDRIQSAIFPELNLTAEQIFKVGQ</sequence>
<organism evidence="2 3">
    <name type="scientific">Aerosakkonema funiforme FACHB-1375</name>
    <dbReference type="NCBI Taxonomy" id="2949571"/>
    <lineage>
        <taxon>Bacteria</taxon>
        <taxon>Bacillati</taxon>
        <taxon>Cyanobacteriota</taxon>
        <taxon>Cyanophyceae</taxon>
        <taxon>Oscillatoriophycideae</taxon>
        <taxon>Aerosakkonematales</taxon>
        <taxon>Aerosakkonemataceae</taxon>
        <taxon>Aerosakkonema</taxon>
    </lineage>
</organism>
<comment type="caution">
    <text evidence="2">The sequence shown here is derived from an EMBL/GenBank/DDBJ whole genome shotgun (WGS) entry which is preliminary data.</text>
</comment>
<dbReference type="GO" id="GO:0004519">
    <property type="term" value="F:endonuclease activity"/>
    <property type="evidence" value="ECO:0007669"/>
    <property type="project" value="UniProtKB-KW"/>
</dbReference>
<dbReference type="PANTHER" id="PTHR34107:SF2">
    <property type="entry name" value="SLL0888 PROTEIN"/>
    <property type="match status" value="1"/>
</dbReference>
<dbReference type="InterPro" id="IPR008538">
    <property type="entry name" value="Uma2"/>
</dbReference>
<dbReference type="Proteomes" id="UP000641646">
    <property type="component" value="Unassembled WGS sequence"/>
</dbReference>
<keyword evidence="3" id="KW-1185">Reference proteome</keyword>
<dbReference type="InterPro" id="IPR011335">
    <property type="entry name" value="Restrct_endonuc-II-like"/>
</dbReference>
<name>A0A926ZFW4_9CYAN</name>